<dbReference type="PANTHER" id="PTHR36120">
    <property type="entry name" value="FUCOSE ISOMERASE"/>
    <property type="match status" value="1"/>
</dbReference>
<accession>A0A2S5JI16</accession>
<dbReference type="OrthoDB" id="5838738at2"/>
<dbReference type="RefSeq" id="WP_104070690.1">
    <property type="nucleotide sequence ID" value="NZ_PRDS01000004.1"/>
</dbReference>
<keyword evidence="2" id="KW-0119">Carbohydrate metabolism</keyword>
<name>A0A2S5JI16_9RHOB</name>
<dbReference type="GO" id="GO:0016861">
    <property type="term" value="F:intramolecular oxidoreductase activity, interconverting aldoses and ketoses"/>
    <property type="evidence" value="ECO:0007669"/>
    <property type="project" value="InterPro"/>
</dbReference>
<dbReference type="EMBL" id="PRDS01000004">
    <property type="protein sequence ID" value="PPB80925.1"/>
    <property type="molecule type" value="Genomic_DNA"/>
</dbReference>
<dbReference type="AlphaFoldDB" id="A0A2S5JI16"/>
<evidence type="ECO:0000256" key="2">
    <source>
        <dbReference type="ARBA" id="ARBA00023277"/>
    </source>
</evidence>
<protein>
    <submittedName>
        <fullName evidence="3">L-fucose isomerase-like protein</fullName>
    </submittedName>
</protein>
<evidence type="ECO:0000313" key="4">
    <source>
        <dbReference type="Proteomes" id="UP000239736"/>
    </source>
</evidence>
<reference evidence="3 4" key="1">
    <citation type="submission" date="2018-01" db="EMBL/GenBank/DDBJ databases">
        <title>Genomic Encyclopedia of Archaeal and Bacterial Type Strains, Phase II (KMG-II): from individual species to whole genera.</title>
        <authorList>
            <person name="Goeker M."/>
        </authorList>
    </citation>
    <scope>NUCLEOTIDE SEQUENCE [LARGE SCALE GENOMIC DNA]</scope>
    <source>
        <strain evidence="3 4">DSM 12048</strain>
    </source>
</reference>
<dbReference type="SUPFAM" id="SSF53743">
    <property type="entry name" value="FucI/AraA N-terminal and middle domains"/>
    <property type="match status" value="2"/>
</dbReference>
<proteinExistence type="predicted"/>
<keyword evidence="4" id="KW-1185">Reference proteome</keyword>
<dbReference type="GO" id="GO:0005996">
    <property type="term" value="P:monosaccharide metabolic process"/>
    <property type="evidence" value="ECO:0007669"/>
    <property type="project" value="InterPro"/>
</dbReference>
<dbReference type="PANTHER" id="PTHR36120:SF1">
    <property type="entry name" value="L-FUCOSE ISOMERASE C-TERMINAL DOMAIN-CONTAINING PROTEIN"/>
    <property type="match status" value="1"/>
</dbReference>
<evidence type="ECO:0000313" key="3">
    <source>
        <dbReference type="EMBL" id="PPB80925.1"/>
    </source>
</evidence>
<sequence length="460" mass="49152">MSIGLLPLGRPTFDVPYAEERLAAMLARLDESGADFVGPRKLLLDAAEARAALDRIVDQGATRILILQVTFTDAGMAVEAANTGLPVAIWAVPEPRLGGRLRLNAFCGLNLAAHALGRSGIAPDWAYGAPESLTGDDMAALLHGRGGQDRPEPVPAGPVGQTGRRIAAALSGRRIGRIGAHPDGFDTCRYDARALADLAGVTVEAMPLETLFERARATAPERLEPIRARARAELTGLDTVDQDQLDRSLRLAAALQDLRAEGGYDAFAIRCWPETFTEYGGAVCGPVSMLGEARVPCACEADTYGALSQMILQEASGGQAVFLTDLVDVDIEDGTAVVWHCGQAPISMRDPEAPAEATIHTNRRMPLLYQFPLRPGRVTLMRVSQAGGRPMMVISGAEMLRRPMAFTGTSGVLRPDRPADRFMADLIDGGLEHHLCIAYGDHRAALRETAAALNLPVLEI</sequence>
<keyword evidence="1 3" id="KW-0413">Isomerase</keyword>
<dbReference type="Proteomes" id="UP000239736">
    <property type="component" value="Unassembled WGS sequence"/>
</dbReference>
<gene>
    <name evidence="3" type="ORF">LV82_01658</name>
</gene>
<dbReference type="InterPro" id="IPR009015">
    <property type="entry name" value="Fucose_isomerase_N/cen_sf"/>
</dbReference>
<evidence type="ECO:0000256" key="1">
    <source>
        <dbReference type="ARBA" id="ARBA00023235"/>
    </source>
</evidence>
<organism evidence="3 4">
    <name type="scientific">Albidovulum inexpectatum</name>
    <dbReference type="NCBI Taxonomy" id="196587"/>
    <lineage>
        <taxon>Bacteria</taxon>
        <taxon>Pseudomonadati</taxon>
        <taxon>Pseudomonadota</taxon>
        <taxon>Alphaproteobacteria</taxon>
        <taxon>Rhodobacterales</taxon>
        <taxon>Paracoccaceae</taxon>
        <taxon>Albidovulum</taxon>
    </lineage>
</organism>
<dbReference type="GO" id="GO:0005737">
    <property type="term" value="C:cytoplasm"/>
    <property type="evidence" value="ECO:0007669"/>
    <property type="project" value="InterPro"/>
</dbReference>
<comment type="caution">
    <text evidence="3">The sequence shown here is derived from an EMBL/GenBank/DDBJ whole genome shotgun (WGS) entry which is preliminary data.</text>
</comment>